<dbReference type="EMBL" id="SMGJ01000002">
    <property type="protein sequence ID" value="TCK70650.1"/>
    <property type="molecule type" value="Genomic_DNA"/>
</dbReference>
<name>A0A4R1L169_9PAST</name>
<gene>
    <name evidence="1" type="ORF">EV692_0938</name>
</gene>
<dbReference type="GO" id="GO:0006788">
    <property type="term" value="P:heme oxidation"/>
    <property type="evidence" value="ECO:0007669"/>
    <property type="project" value="InterPro"/>
</dbReference>
<dbReference type="Gene3D" id="1.20.910.10">
    <property type="entry name" value="Heme oxygenase-like"/>
    <property type="match status" value="1"/>
</dbReference>
<dbReference type="SUPFAM" id="SSF48613">
    <property type="entry name" value="Heme oxygenase-like"/>
    <property type="match status" value="1"/>
</dbReference>
<accession>A0A4R1L169</accession>
<dbReference type="Pfam" id="PF01126">
    <property type="entry name" value="Heme_oxygenase"/>
    <property type="match status" value="1"/>
</dbReference>
<organism evidence="1 2">
    <name type="scientific">Lonepinella koalarum</name>
    <dbReference type="NCBI Taxonomy" id="53417"/>
    <lineage>
        <taxon>Bacteria</taxon>
        <taxon>Pseudomonadati</taxon>
        <taxon>Pseudomonadota</taxon>
        <taxon>Gammaproteobacteria</taxon>
        <taxon>Pasteurellales</taxon>
        <taxon>Pasteurellaceae</taxon>
        <taxon>Lonepinella</taxon>
    </lineage>
</organism>
<proteinExistence type="predicted"/>
<dbReference type="GO" id="GO:0004392">
    <property type="term" value="F:heme oxygenase (decyclizing) activity"/>
    <property type="evidence" value="ECO:0007669"/>
    <property type="project" value="InterPro"/>
</dbReference>
<dbReference type="InterPro" id="IPR016053">
    <property type="entry name" value="Haem_Oase-like"/>
</dbReference>
<dbReference type="AlphaFoldDB" id="A0A4R1L169"/>
<protein>
    <submittedName>
        <fullName evidence="1">Heme oxygenase</fullName>
    </submittedName>
</protein>
<dbReference type="RefSeq" id="WP_132301012.1">
    <property type="nucleotide sequence ID" value="NZ_CP170642.1"/>
</dbReference>
<dbReference type="InterPro" id="IPR016084">
    <property type="entry name" value="Haem_Oase-like_multi-hlx"/>
</dbReference>
<dbReference type="Proteomes" id="UP000295496">
    <property type="component" value="Unassembled WGS sequence"/>
</dbReference>
<keyword evidence="2" id="KW-1185">Reference proteome</keyword>
<reference evidence="1 2" key="1">
    <citation type="submission" date="2019-03" db="EMBL/GenBank/DDBJ databases">
        <title>Genomic Encyclopedia of Type Strains, Phase IV (KMG-IV): sequencing the most valuable type-strain genomes for metagenomic binning, comparative biology and taxonomic classification.</title>
        <authorList>
            <person name="Goeker M."/>
        </authorList>
    </citation>
    <scope>NUCLEOTIDE SEQUENCE [LARGE SCALE GENOMIC DNA]</scope>
    <source>
        <strain evidence="1 2">DSM 10053</strain>
    </source>
</reference>
<comment type="caution">
    <text evidence="1">The sequence shown here is derived from an EMBL/GenBank/DDBJ whole genome shotgun (WGS) entry which is preliminary data.</text>
</comment>
<evidence type="ECO:0000313" key="1">
    <source>
        <dbReference type="EMBL" id="TCK70650.1"/>
    </source>
</evidence>
<evidence type="ECO:0000313" key="2">
    <source>
        <dbReference type="Proteomes" id="UP000295496"/>
    </source>
</evidence>
<sequence length="206" mass="23265">MTQQQKTFSERLKAANRITHDSVDNLVMSVEPFKNNENYAKFLQLQSVFHKVVDGIYKDPALNKKIPELEYMARYDAVVKDLEVLNSQPYEFKGNLPTPQGNAAVGWLYCAEGSNLGAAFLYKAAEKKLNFDAEHGASHLAGHPEGRGKHWREFKVYLDNLGLDPKAEDEAIQGAKDAFAFYKVVLREVFGLPEGYESPNQRAFHP</sequence>